<dbReference type="AlphaFoldDB" id="A0A974SS93"/>
<dbReference type="GO" id="GO:0090313">
    <property type="term" value="P:regulation of protein targeting to membrane"/>
    <property type="evidence" value="ECO:0007669"/>
    <property type="project" value="TreeGrafter"/>
</dbReference>
<gene>
    <name evidence="2" type="ORF">IWH25_09505</name>
</gene>
<keyword evidence="1" id="KW-0812">Transmembrane</keyword>
<reference evidence="2" key="1">
    <citation type="submission" date="2020-11" db="EMBL/GenBank/DDBJ databases">
        <title>Azospira restricta DSM 18626 genome sequence.</title>
        <authorList>
            <person name="Moe W.M."/>
        </authorList>
    </citation>
    <scope>NUCLEOTIDE SEQUENCE</scope>
    <source>
        <strain evidence="2">DSM 18626</strain>
    </source>
</reference>
<protein>
    <submittedName>
        <fullName evidence="2">DUF748 domain-containing protein</fullName>
    </submittedName>
</protein>
<evidence type="ECO:0000313" key="2">
    <source>
        <dbReference type="EMBL" id="QRJ65531.1"/>
    </source>
</evidence>
<dbReference type="GO" id="GO:0005886">
    <property type="term" value="C:plasma membrane"/>
    <property type="evidence" value="ECO:0007669"/>
    <property type="project" value="TreeGrafter"/>
</dbReference>
<keyword evidence="1" id="KW-1133">Transmembrane helix</keyword>
<dbReference type="KEGG" id="ares:IWH25_09505"/>
<dbReference type="RefSeq" id="WP_203389061.1">
    <property type="nucleotide sequence ID" value="NZ_CP064781.1"/>
</dbReference>
<dbReference type="Proteomes" id="UP000663444">
    <property type="component" value="Chromosome"/>
</dbReference>
<keyword evidence="1" id="KW-0472">Membrane</keyword>
<dbReference type="Pfam" id="PF05359">
    <property type="entry name" value="DUF748"/>
    <property type="match status" value="1"/>
</dbReference>
<keyword evidence="3" id="KW-1185">Reference proteome</keyword>
<dbReference type="InterPro" id="IPR052894">
    <property type="entry name" value="AsmA-related"/>
</dbReference>
<accession>A0A974SS93</accession>
<dbReference type="PANTHER" id="PTHR30441">
    <property type="entry name" value="DUF748 DOMAIN-CONTAINING PROTEIN"/>
    <property type="match status" value="1"/>
</dbReference>
<feature type="transmembrane region" description="Helical" evidence="1">
    <location>
        <begin position="20"/>
        <end position="42"/>
    </location>
</feature>
<dbReference type="InterPro" id="IPR008023">
    <property type="entry name" value="DUF748"/>
</dbReference>
<sequence length="391" mass="41476">MSTEASENLAAPAPRPRRRWLLWTVLVLAALAAGAVVGLRLATDKLRTTIEAALGPNAEVASIEAGLSSIAINGIRIRAGKDWPAAEELAAKRVVIRPDWDALLARDIRIAAIEVEDGYVSMLRRKDGKLVLLPSLLGKAEAERKEKAARTGGAADDADDAMPEVTIGGITLDNAAVDFYDASVRQPAHKLRLEKTTVRLGQLRLPWLVGRTSIELDGTVKGVQRDGKVSLRGWAEIARKNSEVQAKLAAVDLVAFQPYLIKAAETGVRKGSLDLDLKSTVKKNRLHAPGRVTLSGLELATGRTFMGMPREAVVKMLKDKDGRIVADFVLEGDLGDPKFSLNENFLAQVAAASANVLGISLEGLASGIGSIGTGAAEGIGSAFGKLFGGKK</sequence>
<name>A0A974SS93_9RHOO</name>
<evidence type="ECO:0000313" key="3">
    <source>
        <dbReference type="Proteomes" id="UP000663444"/>
    </source>
</evidence>
<evidence type="ECO:0000256" key="1">
    <source>
        <dbReference type="SAM" id="Phobius"/>
    </source>
</evidence>
<dbReference type="EMBL" id="CP064781">
    <property type="protein sequence ID" value="QRJ65531.1"/>
    <property type="molecule type" value="Genomic_DNA"/>
</dbReference>
<proteinExistence type="predicted"/>
<dbReference type="PANTHER" id="PTHR30441:SF8">
    <property type="entry name" value="DUF748 DOMAIN-CONTAINING PROTEIN"/>
    <property type="match status" value="1"/>
</dbReference>
<organism evidence="2 3">
    <name type="scientific">Azospira restricta</name>
    <dbReference type="NCBI Taxonomy" id="404405"/>
    <lineage>
        <taxon>Bacteria</taxon>
        <taxon>Pseudomonadati</taxon>
        <taxon>Pseudomonadota</taxon>
        <taxon>Betaproteobacteria</taxon>
        <taxon>Rhodocyclales</taxon>
        <taxon>Rhodocyclaceae</taxon>
        <taxon>Azospira</taxon>
    </lineage>
</organism>